<organism evidence="2">
    <name type="scientific">Fagus sylvatica</name>
    <name type="common">Beechnut</name>
    <dbReference type="NCBI Taxonomy" id="28930"/>
    <lineage>
        <taxon>Eukaryota</taxon>
        <taxon>Viridiplantae</taxon>
        <taxon>Streptophyta</taxon>
        <taxon>Embryophyta</taxon>
        <taxon>Tracheophyta</taxon>
        <taxon>Spermatophyta</taxon>
        <taxon>Magnoliopsida</taxon>
        <taxon>eudicotyledons</taxon>
        <taxon>Gunneridae</taxon>
        <taxon>Pentapetalae</taxon>
        <taxon>rosids</taxon>
        <taxon>fabids</taxon>
        <taxon>Fagales</taxon>
        <taxon>Fagaceae</taxon>
        <taxon>Fagus</taxon>
    </lineage>
</organism>
<dbReference type="PANTHER" id="PTHR47186:SF3">
    <property type="entry name" value="OS09G0267800 PROTEIN"/>
    <property type="match status" value="1"/>
</dbReference>
<protein>
    <recommendedName>
        <fullName evidence="1">R13L1/DRL21-like LRR repeat region domain-containing protein</fullName>
    </recommendedName>
</protein>
<proteinExistence type="predicted"/>
<reference evidence="2" key="1">
    <citation type="submission" date="2018-02" db="EMBL/GenBank/DDBJ databases">
        <authorList>
            <person name="Cohen D.B."/>
            <person name="Kent A.D."/>
        </authorList>
    </citation>
    <scope>NUCLEOTIDE SEQUENCE</scope>
</reference>
<feature type="domain" description="R13L1/DRL21-like LRR repeat region" evidence="1">
    <location>
        <begin position="196"/>
        <end position="319"/>
    </location>
</feature>
<name>A0A2N9H387_FAGSY</name>
<dbReference type="EMBL" id="OIVN01003124">
    <property type="protein sequence ID" value="SPD08986.1"/>
    <property type="molecule type" value="Genomic_DNA"/>
</dbReference>
<evidence type="ECO:0000259" key="1">
    <source>
        <dbReference type="Pfam" id="PF25019"/>
    </source>
</evidence>
<dbReference type="Gene3D" id="3.80.10.10">
    <property type="entry name" value="Ribonuclease Inhibitor"/>
    <property type="match status" value="3"/>
</dbReference>
<dbReference type="Pfam" id="PF25019">
    <property type="entry name" value="LRR_R13L1-DRL21"/>
    <property type="match status" value="1"/>
</dbReference>
<dbReference type="PANTHER" id="PTHR47186">
    <property type="entry name" value="LEUCINE-RICH REPEAT-CONTAINING PROTEIN 57"/>
    <property type="match status" value="1"/>
</dbReference>
<dbReference type="SUPFAM" id="SSF52058">
    <property type="entry name" value="L domain-like"/>
    <property type="match status" value="2"/>
</dbReference>
<gene>
    <name evidence="2" type="ORF">FSB_LOCUS36868</name>
</gene>
<dbReference type="InterPro" id="IPR032675">
    <property type="entry name" value="LRR_dom_sf"/>
</dbReference>
<dbReference type="InterPro" id="IPR056789">
    <property type="entry name" value="LRR_R13L1-DRL21"/>
</dbReference>
<dbReference type="AlphaFoldDB" id="A0A2N9H387"/>
<dbReference type="Pfam" id="PF14299">
    <property type="entry name" value="PP2"/>
    <property type="match status" value="1"/>
</dbReference>
<sequence>MHDLNHDLAQLVSDPYCCQVKDNESYSFSEQSLHVSLVGKDVEQPVLKIVENAKNVRTILFPSPYLKNFGHQTLDKAFHKLKYIRTLDLSSSTILELPSSIEKLKLLRYLDLSRTEIKVLPNSICNLYNLQTLKLLGCPWLFELPKDLRNLVNLQRLELEDLFWVKYSILPPKLGDLTSLQDCHAFRVGDKNGYRIEELKNMSNLSGTLHISELQNAVNVGEAKLNEKEYLQKLVFEWSDKVVNTHNEATEMSVLEDLQPHLNLKELKICHYRGSEFPAWMREGLLQNLVSVTLNHCTKCKTLTLGELPNLQMLHIKGMQELEKWPEVQCPSLKRLEFSNCPKLRELPNCFPRLRVLKIKRCKSLMALPVAPNLMFLILIDNPNLENWGENLLTWESMNDEGQRSRRDLWSLSGLLELKVTGSPKLRALPHFFAPQKLEISGCELLVALPHPHFAQRLQHLALDACHDGTLVRAMPNTSSLFSLSISGISSLISFPKWPQLPGLKALYIRDCKDLVSLSESEVGSLPSLISLKLLSIRNCPMLVTLTKELPDTLECLSISSCPLLQSLGPKEILKSHPSLKDLSIEDCPMLQSLPEDGLPISLQHLQIQRCPLLTERCQKEEGSRGGPEWPKVMHIPDLEIDFPKFSTKPALPKKKSSAWYCRFPGLGAEKESMKKKGGTDLNNLNALTEVFLEYKRKKKWADELTGYTCFMLYPRSLYITWDNNEHWNWNCFEETSDENIEVARLSHVCWLDVRGKLTMSELSPGVIYEIVYVVKLTKEASGWELPIRLKLSLPGGRDQERQVSLLEKPRKQWIELNVGNFESKDGETGEVCFDLFQHGTHWKGGLIIKGAILRPKKQITL</sequence>
<evidence type="ECO:0000313" key="2">
    <source>
        <dbReference type="EMBL" id="SPD08986.1"/>
    </source>
</evidence>
<accession>A0A2N9H387</accession>
<dbReference type="InterPro" id="IPR025886">
    <property type="entry name" value="PP2-like"/>
</dbReference>